<evidence type="ECO:0000256" key="1">
    <source>
        <dbReference type="SAM" id="MobiDB-lite"/>
    </source>
</evidence>
<feature type="compositionally biased region" description="Polar residues" evidence="1">
    <location>
        <begin position="59"/>
        <end position="68"/>
    </location>
</feature>
<evidence type="ECO:0000313" key="2">
    <source>
        <dbReference type="EMBL" id="KAG7175484.1"/>
    </source>
</evidence>
<evidence type="ECO:0000313" key="3">
    <source>
        <dbReference type="Proteomes" id="UP000747542"/>
    </source>
</evidence>
<feature type="region of interest" description="Disordered" evidence="1">
    <location>
        <begin position="50"/>
        <end position="81"/>
    </location>
</feature>
<dbReference type="EMBL" id="JAHLQT010005906">
    <property type="protein sequence ID" value="KAG7175484.1"/>
    <property type="molecule type" value="Genomic_DNA"/>
</dbReference>
<gene>
    <name evidence="2" type="ORF">Hamer_G022891</name>
</gene>
<proteinExistence type="predicted"/>
<sequence length="81" mass="9062">MGPKQLTVEEKALGEKNVPIVEIGRRTCRSNATVMLLLVATWDLPPSTVPMQKVRRESPSPQRRTSPATDRLLKNTLLKNP</sequence>
<comment type="caution">
    <text evidence="2">The sequence shown here is derived from an EMBL/GenBank/DDBJ whole genome shotgun (WGS) entry which is preliminary data.</text>
</comment>
<name>A0A8J5THS6_HOMAM</name>
<protein>
    <submittedName>
        <fullName evidence="2">Uncharacterized protein</fullName>
    </submittedName>
</protein>
<dbReference type="Proteomes" id="UP000747542">
    <property type="component" value="Unassembled WGS sequence"/>
</dbReference>
<organism evidence="2 3">
    <name type="scientific">Homarus americanus</name>
    <name type="common">American lobster</name>
    <dbReference type="NCBI Taxonomy" id="6706"/>
    <lineage>
        <taxon>Eukaryota</taxon>
        <taxon>Metazoa</taxon>
        <taxon>Ecdysozoa</taxon>
        <taxon>Arthropoda</taxon>
        <taxon>Crustacea</taxon>
        <taxon>Multicrustacea</taxon>
        <taxon>Malacostraca</taxon>
        <taxon>Eumalacostraca</taxon>
        <taxon>Eucarida</taxon>
        <taxon>Decapoda</taxon>
        <taxon>Pleocyemata</taxon>
        <taxon>Astacidea</taxon>
        <taxon>Nephropoidea</taxon>
        <taxon>Nephropidae</taxon>
        <taxon>Homarus</taxon>
    </lineage>
</organism>
<dbReference type="AlphaFoldDB" id="A0A8J5THS6"/>
<keyword evidence="3" id="KW-1185">Reference proteome</keyword>
<reference evidence="2" key="1">
    <citation type="journal article" date="2021" name="Sci. Adv.">
        <title>The American lobster genome reveals insights on longevity, neural, and immune adaptations.</title>
        <authorList>
            <person name="Polinski J.M."/>
            <person name="Zimin A.V."/>
            <person name="Clark K.F."/>
            <person name="Kohn A.B."/>
            <person name="Sadowski N."/>
            <person name="Timp W."/>
            <person name="Ptitsyn A."/>
            <person name="Khanna P."/>
            <person name="Romanova D.Y."/>
            <person name="Williams P."/>
            <person name="Greenwood S.J."/>
            <person name="Moroz L.L."/>
            <person name="Walt D.R."/>
            <person name="Bodnar A.G."/>
        </authorList>
    </citation>
    <scope>NUCLEOTIDE SEQUENCE</scope>
    <source>
        <strain evidence="2">GMGI-L3</strain>
    </source>
</reference>
<accession>A0A8J5THS6</accession>